<accession>A0A5B0E1D7</accession>
<dbReference type="AlphaFoldDB" id="A0A5B0E1D7"/>
<gene>
    <name evidence="5" type="primary">otsB</name>
    <name evidence="5" type="ORF">FPY71_03075</name>
</gene>
<dbReference type="NCBIfam" id="TIGR00685">
    <property type="entry name" value="T6PP"/>
    <property type="match status" value="1"/>
</dbReference>
<proteinExistence type="inferred from homology"/>
<comment type="function">
    <text evidence="4">Removes the phosphate from trehalose 6-phosphate to produce free trehalose.</text>
</comment>
<dbReference type="EMBL" id="VTWH01000001">
    <property type="protein sequence ID" value="KAA0972112.1"/>
    <property type="molecule type" value="Genomic_DNA"/>
</dbReference>
<comment type="pathway">
    <text evidence="1 4">Glycan biosynthesis; trehalose biosynthesis.</text>
</comment>
<dbReference type="InterPro" id="IPR044651">
    <property type="entry name" value="OTSB-like"/>
</dbReference>
<keyword evidence="3 4" id="KW-0378">Hydrolase</keyword>
<dbReference type="EC" id="3.1.3.12" evidence="4"/>
<dbReference type="GO" id="GO:0046872">
    <property type="term" value="F:metal ion binding"/>
    <property type="evidence" value="ECO:0007669"/>
    <property type="project" value="UniProtKB-KW"/>
</dbReference>
<protein>
    <recommendedName>
        <fullName evidence="4">Trehalose 6-phosphate phosphatase</fullName>
        <ecNumber evidence="4">3.1.3.12</ecNumber>
    </recommendedName>
</protein>
<keyword evidence="4" id="KW-0479">Metal-binding</keyword>
<dbReference type="PANTHER" id="PTHR43768">
    <property type="entry name" value="TREHALOSE 6-PHOSPHATE PHOSPHATASE"/>
    <property type="match status" value="1"/>
</dbReference>
<evidence type="ECO:0000256" key="3">
    <source>
        <dbReference type="ARBA" id="ARBA00022801"/>
    </source>
</evidence>
<dbReference type="InterPro" id="IPR036412">
    <property type="entry name" value="HAD-like_sf"/>
</dbReference>
<dbReference type="PANTHER" id="PTHR43768:SF3">
    <property type="entry name" value="TREHALOSE 6-PHOSPHATE PHOSPHATASE"/>
    <property type="match status" value="1"/>
</dbReference>
<evidence type="ECO:0000313" key="6">
    <source>
        <dbReference type="Proteomes" id="UP000324738"/>
    </source>
</evidence>
<dbReference type="InterPro" id="IPR023214">
    <property type="entry name" value="HAD_sf"/>
</dbReference>
<evidence type="ECO:0000256" key="2">
    <source>
        <dbReference type="ARBA" id="ARBA00008770"/>
    </source>
</evidence>
<comment type="caution">
    <text evidence="5">The sequence shown here is derived from an EMBL/GenBank/DDBJ whole genome shotgun (WGS) entry which is preliminary data.</text>
</comment>
<comment type="cofactor">
    <cofactor evidence="4">
        <name>Mg(2+)</name>
        <dbReference type="ChEBI" id="CHEBI:18420"/>
    </cofactor>
</comment>
<comment type="catalytic activity">
    <reaction evidence="4">
        <text>alpha,alpha-trehalose 6-phosphate + H2O = alpha,alpha-trehalose + phosphate</text>
        <dbReference type="Rhea" id="RHEA:23420"/>
        <dbReference type="ChEBI" id="CHEBI:15377"/>
        <dbReference type="ChEBI" id="CHEBI:16551"/>
        <dbReference type="ChEBI" id="CHEBI:43474"/>
        <dbReference type="ChEBI" id="CHEBI:58429"/>
        <dbReference type="EC" id="3.1.3.12"/>
    </reaction>
</comment>
<dbReference type="Pfam" id="PF02358">
    <property type="entry name" value="Trehalose_PPase"/>
    <property type="match status" value="1"/>
</dbReference>
<dbReference type="NCBIfam" id="TIGR01484">
    <property type="entry name" value="HAD-SF-IIB"/>
    <property type="match status" value="1"/>
</dbReference>
<dbReference type="RefSeq" id="WP_149297519.1">
    <property type="nucleotide sequence ID" value="NZ_VTWH01000001.1"/>
</dbReference>
<dbReference type="SUPFAM" id="SSF56784">
    <property type="entry name" value="HAD-like"/>
    <property type="match status" value="1"/>
</dbReference>
<dbReference type="InterPro" id="IPR003337">
    <property type="entry name" value="Trehalose_PPase"/>
</dbReference>
<sequence length="249" mass="26763">MQQISAFDPSQEALFLDFDGTLVDFADDPAKVFVKPDVSEHLARLQAATSGALAIVSGRPIADLDSFLKPLRFCAAGVHGWELRTEPDGQVQHLATPEALATVRQKLQEAVQRDGYIQLEDKGTALVLHYRTVPERRAQAEAIMQGAVAGQIGFKVMSGHCVIEVHKLGMDKGAALDTLMQHAPFVGRRPVYIGDDTTDEYAFAALSRWGGRGFKVGNGTTAAQARLADVAAVHTWLGKAGLAQTGELS</sequence>
<keyword evidence="6" id="KW-1185">Reference proteome</keyword>
<evidence type="ECO:0000256" key="1">
    <source>
        <dbReference type="ARBA" id="ARBA00005199"/>
    </source>
</evidence>
<dbReference type="GO" id="GO:0004805">
    <property type="term" value="F:trehalose-phosphatase activity"/>
    <property type="evidence" value="ECO:0007669"/>
    <property type="project" value="UniProtKB-EC"/>
</dbReference>
<organism evidence="5 6">
    <name type="scientific">Aureimonas fodinaquatilis</name>
    <dbReference type="NCBI Taxonomy" id="2565783"/>
    <lineage>
        <taxon>Bacteria</taxon>
        <taxon>Pseudomonadati</taxon>
        <taxon>Pseudomonadota</taxon>
        <taxon>Alphaproteobacteria</taxon>
        <taxon>Hyphomicrobiales</taxon>
        <taxon>Aurantimonadaceae</taxon>
        <taxon>Aureimonas</taxon>
    </lineage>
</organism>
<dbReference type="Proteomes" id="UP000324738">
    <property type="component" value="Unassembled WGS sequence"/>
</dbReference>
<evidence type="ECO:0000313" key="5">
    <source>
        <dbReference type="EMBL" id="KAA0972112.1"/>
    </source>
</evidence>
<dbReference type="GO" id="GO:0005992">
    <property type="term" value="P:trehalose biosynthetic process"/>
    <property type="evidence" value="ECO:0007669"/>
    <property type="project" value="UniProtKB-UniPathway"/>
</dbReference>
<dbReference type="UniPathway" id="UPA00299"/>
<dbReference type="Gene3D" id="3.40.50.1000">
    <property type="entry name" value="HAD superfamily/HAD-like"/>
    <property type="match status" value="1"/>
</dbReference>
<reference evidence="5 6" key="1">
    <citation type="submission" date="2019-08" db="EMBL/GenBank/DDBJ databases">
        <title>Aureimonas fodiniaquatilis sp. nov., isolated from a coal mine wastewater.</title>
        <authorList>
            <person name="Kim W."/>
        </authorList>
    </citation>
    <scope>NUCLEOTIDE SEQUENCE [LARGE SCALE GENOMIC DNA]</scope>
    <source>
        <strain evidence="5 6">CAU 1482</strain>
    </source>
</reference>
<dbReference type="CDD" id="cd01627">
    <property type="entry name" value="HAD_TPP"/>
    <property type="match status" value="1"/>
</dbReference>
<name>A0A5B0E1D7_9HYPH</name>
<dbReference type="OrthoDB" id="9814913at2"/>
<dbReference type="InterPro" id="IPR006379">
    <property type="entry name" value="HAD-SF_hydro_IIB"/>
</dbReference>
<keyword evidence="4" id="KW-0460">Magnesium</keyword>
<comment type="similarity">
    <text evidence="2 4">Belongs to the trehalose phosphatase family.</text>
</comment>
<evidence type="ECO:0000256" key="4">
    <source>
        <dbReference type="RuleBase" id="RU361117"/>
    </source>
</evidence>
<dbReference type="Gene3D" id="3.30.70.1020">
    <property type="entry name" value="Trehalose-6-phosphate phosphatase related protein, domain 2"/>
    <property type="match status" value="1"/>
</dbReference>